<keyword evidence="6" id="KW-0472">Membrane</keyword>
<dbReference type="GO" id="GO:0005771">
    <property type="term" value="C:multivesicular body"/>
    <property type="evidence" value="ECO:0007669"/>
    <property type="project" value="TreeGrafter"/>
</dbReference>
<dbReference type="GO" id="GO:0032511">
    <property type="term" value="P:late endosome to vacuole transport via multivesicular body sorting pathway"/>
    <property type="evidence" value="ECO:0007669"/>
    <property type="project" value="TreeGrafter"/>
</dbReference>
<evidence type="ECO:0000256" key="6">
    <source>
        <dbReference type="ARBA" id="ARBA00023136"/>
    </source>
</evidence>
<organism evidence="9 10">
    <name type="scientific">Cymbomonas tetramitiformis</name>
    <dbReference type="NCBI Taxonomy" id="36881"/>
    <lineage>
        <taxon>Eukaryota</taxon>
        <taxon>Viridiplantae</taxon>
        <taxon>Chlorophyta</taxon>
        <taxon>Pyramimonadophyceae</taxon>
        <taxon>Pyramimonadales</taxon>
        <taxon>Pyramimonadaceae</taxon>
        <taxon>Cymbomonas</taxon>
    </lineage>
</organism>
<comment type="similarity">
    <text evidence="2">Belongs to the SNF7 family.</text>
</comment>
<proteinExistence type="inferred from homology"/>
<keyword evidence="10" id="KW-1185">Reference proteome</keyword>
<gene>
    <name evidence="9" type="ORF">CYMTET_14314</name>
</gene>
<keyword evidence="7" id="KW-0175">Coiled coil</keyword>
<evidence type="ECO:0000256" key="7">
    <source>
        <dbReference type="SAM" id="Coils"/>
    </source>
</evidence>
<dbReference type="GO" id="GO:0000815">
    <property type="term" value="C:ESCRT III complex"/>
    <property type="evidence" value="ECO:0007669"/>
    <property type="project" value="TreeGrafter"/>
</dbReference>
<dbReference type="Proteomes" id="UP001190700">
    <property type="component" value="Unassembled WGS sequence"/>
</dbReference>
<evidence type="ECO:0000313" key="9">
    <source>
        <dbReference type="EMBL" id="KAK3277693.1"/>
    </source>
</evidence>
<evidence type="ECO:0000256" key="3">
    <source>
        <dbReference type="ARBA" id="ARBA00022448"/>
    </source>
</evidence>
<dbReference type="EMBL" id="LGRX02005958">
    <property type="protein sequence ID" value="KAK3277693.1"/>
    <property type="molecule type" value="Genomic_DNA"/>
</dbReference>
<feature type="coiled-coil region" evidence="7">
    <location>
        <begin position="17"/>
        <end position="74"/>
    </location>
</feature>
<protein>
    <submittedName>
        <fullName evidence="9">Uncharacterized protein</fullName>
    </submittedName>
</protein>
<keyword evidence="5" id="KW-0653">Protein transport</keyword>
<dbReference type="PANTHER" id="PTHR22761:SF5">
    <property type="entry name" value="CHARGED MULTIVESICULAR BODY PROTEIN 6"/>
    <property type="match status" value="1"/>
</dbReference>
<reference evidence="9 10" key="1">
    <citation type="journal article" date="2015" name="Genome Biol. Evol.">
        <title>Comparative Genomics of a Bacterivorous Green Alga Reveals Evolutionary Causalities and Consequences of Phago-Mixotrophic Mode of Nutrition.</title>
        <authorList>
            <person name="Burns J.A."/>
            <person name="Paasch A."/>
            <person name="Narechania A."/>
            <person name="Kim E."/>
        </authorList>
    </citation>
    <scope>NUCLEOTIDE SEQUENCE [LARGE SCALE GENOMIC DNA]</scope>
    <source>
        <strain evidence="9 10">PLY_AMNH</strain>
    </source>
</reference>
<dbReference type="Pfam" id="PF03357">
    <property type="entry name" value="Snf7"/>
    <property type="match status" value="1"/>
</dbReference>
<dbReference type="InterPro" id="IPR005024">
    <property type="entry name" value="Snf7_fam"/>
</dbReference>
<sequence>MGNLMGKPTKKGNITDADRAMLDMKTQKRKLVEYNKRLEIAIQLAREKARGLLAEKHRDRALQALKQKKFLEETTSRVDEQITQLLFTIGKIQEAQQSQQLFDVMKQSNLALKEIQSQIKVEEVERLVEDLNEARDHHDYVNQLIAEHQTVEANELAEKELEALEDVLMTERLPTVPSDRPAEPQSLPDVPTTIPTLNPDGAEALRQAAGEGVVRMEEPLPA</sequence>
<dbReference type="PANTHER" id="PTHR22761">
    <property type="entry name" value="CHARGED MULTIVESICULAR BODY PROTEIN"/>
    <property type="match status" value="1"/>
</dbReference>
<dbReference type="AlphaFoldDB" id="A0AAE0GGM1"/>
<keyword evidence="3" id="KW-0813">Transport</keyword>
<comment type="caution">
    <text evidence="9">The sequence shown here is derived from an EMBL/GenBank/DDBJ whole genome shotgun (WGS) entry which is preliminary data.</text>
</comment>
<comment type="subcellular location">
    <subcellularLocation>
        <location evidence="1">Endosome membrane</location>
    </subcellularLocation>
</comment>
<evidence type="ECO:0000313" key="10">
    <source>
        <dbReference type="Proteomes" id="UP001190700"/>
    </source>
</evidence>
<name>A0AAE0GGM1_9CHLO</name>
<evidence type="ECO:0000256" key="2">
    <source>
        <dbReference type="ARBA" id="ARBA00006190"/>
    </source>
</evidence>
<keyword evidence="4" id="KW-0967">Endosome</keyword>
<dbReference type="GO" id="GO:0006900">
    <property type="term" value="P:vesicle budding from membrane"/>
    <property type="evidence" value="ECO:0007669"/>
    <property type="project" value="TreeGrafter"/>
</dbReference>
<evidence type="ECO:0000256" key="1">
    <source>
        <dbReference type="ARBA" id="ARBA00004608"/>
    </source>
</evidence>
<evidence type="ECO:0000256" key="4">
    <source>
        <dbReference type="ARBA" id="ARBA00022753"/>
    </source>
</evidence>
<accession>A0AAE0GGM1</accession>
<evidence type="ECO:0000256" key="8">
    <source>
        <dbReference type="SAM" id="MobiDB-lite"/>
    </source>
</evidence>
<dbReference type="GO" id="GO:0015031">
    <property type="term" value="P:protein transport"/>
    <property type="evidence" value="ECO:0007669"/>
    <property type="project" value="UniProtKB-KW"/>
</dbReference>
<evidence type="ECO:0000256" key="5">
    <source>
        <dbReference type="ARBA" id="ARBA00022927"/>
    </source>
</evidence>
<feature type="region of interest" description="Disordered" evidence="8">
    <location>
        <begin position="175"/>
        <end position="198"/>
    </location>
</feature>